<accession>A0A7E4V915</accession>
<evidence type="ECO:0000313" key="3">
    <source>
        <dbReference type="Proteomes" id="UP000492821"/>
    </source>
</evidence>
<evidence type="ECO:0000313" key="4">
    <source>
        <dbReference type="WBParaSite" id="Pan_g18002.t1"/>
    </source>
</evidence>
<evidence type="ECO:0000256" key="2">
    <source>
        <dbReference type="SAM" id="SignalP"/>
    </source>
</evidence>
<dbReference type="Proteomes" id="UP000492821">
    <property type="component" value="Unassembled WGS sequence"/>
</dbReference>
<protein>
    <submittedName>
        <fullName evidence="4">Secreted protein</fullName>
    </submittedName>
</protein>
<evidence type="ECO:0000256" key="1">
    <source>
        <dbReference type="SAM" id="MobiDB-lite"/>
    </source>
</evidence>
<reference evidence="3" key="1">
    <citation type="journal article" date="2013" name="Genetics">
        <title>The draft genome and transcriptome of Panagrellus redivivus are shaped by the harsh demands of a free-living lifestyle.</title>
        <authorList>
            <person name="Srinivasan J."/>
            <person name="Dillman A.R."/>
            <person name="Macchietto M.G."/>
            <person name="Heikkinen L."/>
            <person name="Lakso M."/>
            <person name="Fracchia K.M."/>
            <person name="Antoshechkin I."/>
            <person name="Mortazavi A."/>
            <person name="Wong G."/>
            <person name="Sternberg P.W."/>
        </authorList>
    </citation>
    <scope>NUCLEOTIDE SEQUENCE [LARGE SCALE GENOMIC DNA]</scope>
    <source>
        <strain evidence="3">MT8872</strain>
    </source>
</reference>
<keyword evidence="2" id="KW-0732">Signal</keyword>
<reference evidence="4" key="2">
    <citation type="submission" date="2020-10" db="UniProtKB">
        <authorList>
            <consortium name="WormBaseParasite"/>
        </authorList>
    </citation>
    <scope>IDENTIFICATION</scope>
</reference>
<proteinExistence type="predicted"/>
<dbReference type="WBParaSite" id="Pan_g18002.t1">
    <property type="protein sequence ID" value="Pan_g18002.t1"/>
    <property type="gene ID" value="Pan_g18002"/>
</dbReference>
<feature type="region of interest" description="Disordered" evidence="1">
    <location>
        <begin position="26"/>
        <end position="48"/>
    </location>
</feature>
<sequence>MGAWWYLLFLVTVLVTVNYSEESDSSANKHRSSGLIHASPNATSPSWGERPSSYVIRWHSDQSIQNTDPATRLNDTVSPMDALLNLCEGRSGQSDDDAFSDVHLRQASPAAEVALIRCPSYQINLTMMAARPRLNPRGGHHHSNDPICLEATSGVVVVVHDAPVFCHMILKQKIVSRIAYISFFCRGAIGSALLCP</sequence>
<keyword evidence="3" id="KW-1185">Reference proteome</keyword>
<name>A0A7E4V915_PANRE</name>
<feature type="chain" id="PRO_5028820134" evidence="2">
    <location>
        <begin position="21"/>
        <end position="196"/>
    </location>
</feature>
<organism evidence="3 4">
    <name type="scientific">Panagrellus redivivus</name>
    <name type="common">Microworm</name>
    <dbReference type="NCBI Taxonomy" id="6233"/>
    <lineage>
        <taxon>Eukaryota</taxon>
        <taxon>Metazoa</taxon>
        <taxon>Ecdysozoa</taxon>
        <taxon>Nematoda</taxon>
        <taxon>Chromadorea</taxon>
        <taxon>Rhabditida</taxon>
        <taxon>Tylenchina</taxon>
        <taxon>Panagrolaimomorpha</taxon>
        <taxon>Panagrolaimoidea</taxon>
        <taxon>Panagrolaimidae</taxon>
        <taxon>Panagrellus</taxon>
    </lineage>
</organism>
<feature type="signal peptide" evidence="2">
    <location>
        <begin position="1"/>
        <end position="20"/>
    </location>
</feature>
<dbReference type="AlphaFoldDB" id="A0A7E4V915"/>